<dbReference type="Proteomes" id="UP001595767">
    <property type="component" value="Unassembled WGS sequence"/>
</dbReference>
<accession>A0ABV8L8K0</accession>
<dbReference type="RefSeq" id="WP_378552376.1">
    <property type="nucleotide sequence ID" value="NZ_JBHSBA010000011.1"/>
</dbReference>
<evidence type="ECO:0000313" key="2">
    <source>
        <dbReference type="EMBL" id="MFC4127166.1"/>
    </source>
</evidence>
<dbReference type="PANTHER" id="PTHR33973">
    <property type="entry name" value="OS07G0153300 PROTEIN"/>
    <property type="match status" value="1"/>
</dbReference>
<proteinExistence type="predicted"/>
<dbReference type="EMBL" id="JBHSBA010000011">
    <property type="protein sequence ID" value="MFC4127166.1"/>
    <property type="molecule type" value="Genomic_DNA"/>
</dbReference>
<sequence>MSHSTAFRRWAPAAQSRSRRQDGAWAGHGSADARLIRTEIRHTRLAPIRHGFGYHGHSWLVDLDRLPRLPWWLRPFAGFDAGDHLGERGGSLRATVDAYLATQGIDLRGGRILMLAGARAFGYVFDPLTLYWCRDRDGTPVCVIAEVRNTYGGAHRYLLRPDADGRAVVGKRFYVSPFNPVSGEYRLRVPEPDSALRVSITLVTERPIFVATVAGRCVPATTGAIVRAVLTDPIPPLLVAARIRWQGVLLWARGLPVVPRQVAVPQEARR</sequence>
<dbReference type="InterPro" id="IPR010775">
    <property type="entry name" value="DUF1365"/>
</dbReference>
<protein>
    <submittedName>
        <fullName evidence="2">DUF1365 domain-containing protein</fullName>
    </submittedName>
</protein>
<keyword evidence="3" id="KW-1185">Reference proteome</keyword>
<organism evidence="2 3">
    <name type="scientific">Nocardia rhizosphaerae</name>
    <dbReference type="NCBI Taxonomy" id="1691571"/>
    <lineage>
        <taxon>Bacteria</taxon>
        <taxon>Bacillati</taxon>
        <taxon>Actinomycetota</taxon>
        <taxon>Actinomycetes</taxon>
        <taxon>Mycobacteriales</taxon>
        <taxon>Nocardiaceae</taxon>
        <taxon>Nocardia</taxon>
    </lineage>
</organism>
<dbReference type="Pfam" id="PF07103">
    <property type="entry name" value="DUF1365"/>
    <property type="match status" value="1"/>
</dbReference>
<name>A0ABV8L8K0_9NOCA</name>
<reference evidence="3" key="1">
    <citation type="journal article" date="2019" name="Int. J. Syst. Evol. Microbiol.">
        <title>The Global Catalogue of Microorganisms (GCM) 10K type strain sequencing project: providing services to taxonomists for standard genome sequencing and annotation.</title>
        <authorList>
            <consortium name="The Broad Institute Genomics Platform"/>
            <consortium name="The Broad Institute Genome Sequencing Center for Infectious Disease"/>
            <person name="Wu L."/>
            <person name="Ma J."/>
        </authorList>
    </citation>
    <scope>NUCLEOTIDE SEQUENCE [LARGE SCALE GENOMIC DNA]</scope>
    <source>
        <strain evidence="3">CGMCC 4.7204</strain>
    </source>
</reference>
<gene>
    <name evidence="2" type="ORF">ACFOW8_19735</name>
</gene>
<feature type="region of interest" description="Disordered" evidence="1">
    <location>
        <begin position="1"/>
        <end position="26"/>
    </location>
</feature>
<evidence type="ECO:0000256" key="1">
    <source>
        <dbReference type="SAM" id="MobiDB-lite"/>
    </source>
</evidence>
<dbReference type="PANTHER" id="PTHR33973:SF4">
    <property type="entry name" value="OS07G0153300 PROTEIN"/>
    <property type="match status" value="1"/>
</dbReference>
<evidence type="ECO:0000313" key="3">
    <source>
        <dbReference type="Proteomes" id="UP001595767"/>
    </source>
</evidence>
<comment type="caution">
    <text evidence="2">The sequence shown here is derived from an EMBL/GenBank/DDBJ whole genome shotgun (WGS) entry which is preliminary data.</text>
</comment>